<dbReference type="AlphaFoldDB" id="B8BPE1"/>
<evidence type="ECO:0000313" key="3">
    <source>
        <dbReference type="Proteomes" id="UP000007015"/>
    </source>
</evidence>
<organism evidence="2 3">
    <name type="scientific">Oryza sativa subsp. indica</name>
    <name type="common">Rice</name>
    <dbReference type="NCBI Taxonomy" id="39946"/>
    <lineage>
        <taxon>Eukaryota</taxon>
        <taxon>Viridiplantae</taxon>
        <taxon>Streptophyta</taxon>
        <taxon>Embryophyta</taxon>
        <taxon>Tracheophyta</taxon>
        <taxon>Spermatophyta</taxon>
        <taxon>Magnoliopsida</taxon>
        <taxon>Liliopsida</taxon>
        <taxon>Poales</taxon>
        <taxon>Poaceae</taxon>
        <taxon>BOP clade</taxon>
        <taxon>Oryzoideae</taxon>
        <taxon>Oryzeae</taxon>
        <taxon>Oryzinae</taxon>
        <taxon>Oryza</taxon>
        <taxon>Oryza sativa</taxon>
    </lineage>
</organism>
<dbReference type="HOGENOM" id="CLU_2282099_0_0_1"/>
<dbReference type="EMBL" id="CM000137">
    <property type="protein sequence ID" value="EEC69189.1"/>
    <property type="molecule type" value="Genomic_DNA"/>
</dbReference>
<feature type="region of interest" description="Disordered" evidence="1">
    <location>
        <begin position="1"/>
        <end position="47"/>
    </location>
</feature>
<gene>
    <name evidence="2" type="ORF">OsI_38173</name>
</gene>
<keyword evidence="3" id="KW-1185">Reference proteome</keyword>
<sequence>MPINGPALKRLKSEAKRQQNASCWQAARDQLGPAQRHGGEPRLHRRPCKSFATAAAKQAVRIQAAVATATKPRTLRAQALVDAAHHACPQGEEIRKEREGKR</sequence>
<protein>
    <submittedName>
        <fullName evidence="2">Uncharacterized protein</fullName>
    </submittedName>
</protein>
<dbReference type="Gramene" id="BGIOSGA036280-TA">
    <property type="protein sequence ID" value="BGIOSGA036280-PA"/>
    <property type="gene ID" value="BGIOSGA036280"/>
</dbReference>
<evidence type="ECO:0000313" key="2">
    <source>
        <dbReference type="EMBL" id="EEC69189.1"/>
    </source>
</evidence>
<accession>B8BPE1</accession>
<evidence type="ECO:0000256" key="1">
    <source>
        <dbReference type="SAM" id="MobiDB-lite"/>
    </source>
</evidence>
<name>B8BPE1_ORYSI</name>
<reference evidence="2 3" key="1">
    <citation type="journal article" date="2005" name="PLoS Biol.">
        <title>The genomes of Oryza sativa: a history of duplications.</title>
        <authorList>
            <person name="Yu J."/>
            <person name="Wang J."/>
            <person name="Lin W."/>
            <person name="Li S."/>
            <person name="Li H."/>
            <person name="Zhou J."/>
            <person name="Ni P."/>
            <person name="Dong W."/>
            <person name="Hu S."/>
            <person name="Zeng C."/>
            <person name="Zhang J."/>
            <person name="Zhang Y."/>
            <person name="Li R."/>
            <person name="Xu Z."/>
            <person name="Li S."/>
            <person name="Li X."/>
            <person name="Zheng H."/>
            <person name="Cong L."/>
            <person name="Lin L."/>
            <person name="Yin J."/>
            <person name="Geng J."/>
            <person name="Li G."/>
            <person name="Shi J."/>
            <person name="Liu J."/>
            <person name="Lv H."/>
            <person name="Li J."/>
            <person name="Wang J."/>
            <person name="Deng Y."/>
            <person name="Ran L."/>
            <person name="Shi X."/>
            <person name="Wang X."/>
            <person name="Wu Q."/>
            <person name="Li C."/>
            <person name="Ren X."/>
            <person name="Wang J."/>
            <person name="Wang X."/>
            <person name="Li D."/>
            <person name="Liu D."/>
            <person name="Zhang X."/>
            <person name="Ji Z."/>
            <person name="Zhao W."/>
            <person name="Sun Y."/>
            <person name="Zhang Z."/>
            <person name="Bao J."/>
            <person name="Han Y."/>
            <person name="Dong L."/>
            <person name="Ji J."/>
            <person name="Chen P."/>
            <person name="Wu S."/>
            <person name="Liu J."/>
            <person name="Xiao Y."/>
            <person name="Bu D."/>
            <person name="Tan J."/>
            <person name="Yang L."/>
            <person name="Ye C."/>
            <person name="Zhang J."/>
            <person name="Xu J."/>
            <person name="Zhou Y."/>
            <person name="Yu Y."/>
            <person name="Zhang B."/>
            <person name="Zhuang S."/>
            <person name="Wei H."/>
            <person name="Liu B."/>
            <person name="Lei M."/>
            <person name="Yu H."/>
            <person name="Li Y."/>
            <person name="Xu H."/>
            <person name="Wei S."/>
            <person name="He X."/>
            <person name="Fang L."/>
            <person name="Zhang Z."/>
            <person name="Zhang Y."/>
            <person name="Huang X."/>
            <person name="Su Z."/>
            <person name="Tong W."/>
            <person name="Li J."/>
            <person name="Tong Z."/>
            <person name="Li S."/>
            <person name="Ye J."/>
            <person name="Wang L."/>
            <person name="Fang L."/>
            <person name="Lei T."/>
            <person name="Chen C."/>
            <person name="Chen H."/>
            <person name="Xu Z."/>
            <person name="Li H."/>
            <person name="Huang H."/>
            <person name="Zhang F."/>
            <person name="Xu H."/>
            <person name="Li N."/>
            <person name="Zhao C."/>
            <person name="Li S."/>
            <person name="Dong L."/>
            <person name="Huang Y."/>
            <person name="Li L."/>
            <person name="Xi Y."/>
            <person name="Qi Q."/>
            <person name="Li W."/>
            <person name="Zhang B."/>
            <person name="Hu W."/>
            <person name="Zhang Y."/>
            <person name="Tian X."/>
            <person name="Jiao Y."/>
            <person name="Liang X."/>
            <person name="Jin J."/>
            <person name="Gao L."/>
            <person name="Zheng W."/>
            <person name="Hao B."/>
            <person name="Liu S."/>
            <person name="Wang W."/>
            <person name="Yuan L."/>
            <person name="Cao M."/>
            <person name="McDermott J."/>
            <person name="Samudrala R."/>
            <person name="Wang J."/>
            <person name="Wong G.K."/>
            <person name="Yang H."/>
        </authorList>
    </citation>
    <scope>NUCLEOTIDE SEQUENCE [LARGE SCALE GENOMIC DNA]</scope>
    <source>
        <strain evidence="3">cv. 93-11</strain>
    </source>
</reference>
<dbReference type="Proteomes" id="UP000007015">
    <property type="component" value="Chromosome 12"/>
</dbReference>
<proteinExistence type="predicted"/>